<organism evidence="3 4">
    <name type="scientific">Striga hermonthica</name>
    <name type="common">Purple witchweed</name>
    <name type="synonym">Buchnera hermonthica</name>
    <dbReference type="NCBI Taxonomy" id="68872"/>
    <lineage>
        <taxon>Eukaryota</taxon>
        <taxon>Viridiplantae</taxon>
        <taxon>Streptophyta</taxon>
        <taxon>Embryophyta</taxon>
        <taxon>Tracheophyta</taxon>
        <taxon>Spermatophyta</taxon>
        <taxon>Magnoliopsida</taxon>
        <taxon>eudicotyledons</taxon>
        <taxon>Gunneridae</taxon>
        <taxon>Pentapetalae</taxon>
        <taxon>asterids</taxon>
        <taxon>lamiids</taxon>
        <taxon>Lamiales</taxon>
        <taxon>Orobanchaceae</taxon>
        <taxon>Buchnereae</taxon>
        <taxon>Striga</taxon>
    </lineage>
</organism>
<name>A0A9N7NPZ1_STRHE</name>
<feature type="compositionally biased region" description="Polar residues" evidence="1">
    <location>
        <begin position="368"/>
        <end position="380"/>
    </location>
</feature>
<feature type="non-terminal residue" evidence="3">
    <location>
        <position position="526"/>
    </location>
</feature>
<dbReference type="EMBL" id="CACSLK010027838">
    <property type="protein sequence ID" value="CAA0833242.1"/>
    <property type="molecule type" value="Genomic_DNA"/>
</dbReference>
<sequence>PAQPNPKWTFRDMVNKNRQHVDVDSDDEEHDANGEKDVVADLSSPLPEVKISKRFFDQINLEWRNVVVVKPFDEALTMASLYNRLMKMWPTMAGCNMMDLENVFYLIHFRTIEDVVQVLTGGPYVVGGSYMHVQPWSMEFDALNEELISTVAWIRLPGLPPHLYHKKIFRTIGQIVGKVVKIDHQMAALTRGKYARLVIMVDLTKPLCVNFSINGRNQRVIYGSLPTIYFHCGRIDHTSHGCLYKPVSTDSAGVPQRARRPYTRRELGQDRTHNEHTPNVMANRGAGSRFDILDEDGSEDHIPQFVVGGTSAGQNGQSASSQGGKEWRSVSGHRRAAGKSAVGNTATVVIEERGKKSSTEASPIVLRKNTQASATRSSSFGGPMPSGNEQASRASGSTSDCLVLIRAGLDPKKHSAVTLVEKNTDKVKLDILEFSRQFVHVRICLDEEVSLVTFIYVSPNMANRRTLWADLHRLAEGVSEPWVIGGDSNCRRGFATSVGSLLIGCSTAACRRWPLTSILLHGSVSP</sequence>
<evidence type="ECO:0000256" key="1">
    <source>
        <dbReference type="SAM" id="MobiDB-lite"/>
    </source>
</evidence>
<dbReference type="SUPFAM" id="SSF56219">
    <property type="entry name" value="DNase I-like"/>
    <property type="match status" value="1"/>
</dbReference>
<evidence type="ECO:0000313" key="3">
    <source>
        <dbReference type="EMBL" id="CAA0833242.1"/>
    </source>
</evidence>
<dbReference type="InterPro" id="IPR040256">
    <property type="entry name" value="At4g02000-like"/>
</dbReference>
<feature type="domain" description="DUF4283" evidence="2">
    <location>
        <begin position="60"/>
        <end position="141"/>
    </location>
</feature>
<dbReference type="InterPro" id="IPR025558">
    <property type="entry name" value="DUF4283"/>
</dbReference>
<evidence type="ECO:0000313" key="4">
    <source>
        <dbReference type="Proteomes" id="UP001153555"/>
    </source>
</evidence>
<accession>A0A9N7NPZ1</accession>
<feature type="non-terminal residue" evidence="3">
    <location>
        <position position="1"/>
    </location>
</feature>
<feature type="region of interest" description="Disordered" evidence="1">
    <location>
        <begin position="248"/>
        <end position="395"/>
    </location>
</feature>
<dbReference type="PANTHER" id="PTHR31286">
    <property type="entry name" value="GLYCINE-RICH CELL WALL STRUCTURAL PROTEIN 1.8-LIKE"/>
    <property type="match status" value="1"/>
</dbReference>
<dbReference type="InterPro" id="IPR036691">
    <property type="entry name" value="Endo/exonu/phosph_ase_sf"/>
</dbReference>
<comment type="caution">
    <text evidence="3">The sequence shown here is derived from an EMBL/GenBank/DDBJ whole genome shotgun (WGS) entry which is preliminary data.</text>
</comment>
<feature type="compositionally biased region" description="Low complexity" evidence="1">
    <location>
        <begin position="308"/>
        <end position="324"/>
    </location>
</feature>
<evidence type="ECO:0000259" key="2">
    <source>
        <dbReference type="Pfam" id="PF14111"/>
    </source>
</evidence>
<dbReference type="OrthoDB" id="994572at2759"/>
<gene>
    <name evidence="3" type="ORF">SHERM_28510</name>
</gene>
<reference evidence="3" key="1">
    <citation type="submission" date="2019-12" db="EMBL/GenBank/DDBJ databases">
        <authorList>
            <person name="Scholes J."/>
        </authorList>
    </citation>
    <scope>NUCLEOTIDE SEQUENCE</scope>
</reference>
<dbReference type="Proteomes" id="UP001153555">
    <property type="component" value="Unassembled WGS sequence"/>
</dbReference>
<dbReference type="Pfam" id="PF14111">
    <property type="entry name" value="DUF4283"/>
    <property type="match status" value="1"/>
</dbReference>
<proteinExistence type="predicted"/>
<dbReference type="PANTHER" id="PTHR31286:SF99">
    <property type="entry name" value="DUF4283 DOMAIN-CONTAINING PROTEIN"/>
    <property type="match status" value="1"/>
</dbReference>
<dbReference type="AlphaFoldDB" id="A0A9N7NPZ1"/>
<feature type="compositionally biased region" description="Basic and acidic residues" evidence="1">
    <location>
        <begin position="263"/>
        <end position="276"/>
    </location>
</feature>
<keyword evidence="4" id="KW-1185">Reference proteome</keyword>
<protein>
    <recommendedName>
        <fullName evidence="2">DUF4283 domain-containing protein</fullName>
    </recommendedName>
</protein>